<reference evidence="2 3" key="1">
    <citation type="submission" date="2019-01" db="EMBL/GenBank/DDBJ databases">
        <title>PMF-metabolizing Aryl O-demethylase.</title>
        <authorList>
            <person name="Kim M."/>
        </authorList>
    </citation>
    <scope>NUCLEOTIDE SEQUENCE [LARGE SCALE GENOMIC DNA]</scope>
    <source>
        <strain evidence="2 3">PMF1</strain>
    </source>
</reference>
<feature type="region of interest" description="Disordered" evidence="1">
    <location>
        <begin position="1"/>
        <end position="39"/>
    </location>
</feature>
<name>A0A4P6LZB8_9FIRM</name>
<sequence length="354" mass="40343">MIGDMSSLSKMQDIRTRSVSPENFTGEKGAGGQATEGTGASCARDLGKGWKVSPSVQIEPGQTFTLADIKGQGMVKHIWVTTSSMQNRTLVLRMYWDNREFPSVEAPLGDFFASADEQQYEQLTSLAVCVNPRRGLNCYWDMPFYEGCRMTLENLAEEPVIVYYQIDYQLRELEEGHGYFHAQYRRTNPLPYKEDYTVLDGVKGKGQYVGTYMFWGVNNNGWWGEGEIKFFMDGDREYPTICGTGTEDYFCGAYDFEVDGVYRPYCTPYAGLSKITNTDGAYKTQQRFSMYRWHITDPVYFDEDLKVTIQALGWRSGGRYLPLQDDISSVAYWYQDRPAPSGSVLGSRDDMEII</sequence>
<dbReference type="Pfam" id="PF11175">
    <property type="entry name" value="DUF2961"/>
    <property type="match status" value="1"/>
</dbReference>
<evidence type="ECO:0000313" key="2">
    <source>
        <dbReference type="EMBL" id="QBE96317.1"/>
    </source>
</evidence>
<dbReference type="EMBL" id="CP035945">
    <property type="protein sequence ID" value="QBE96317.1"/>
    <property type="molecule type" value="Genomic_DNA"/>
</dbReference>
<evidence type="ECO:0000256" key="1">
    <source>
        <dbReference type="SAM" id="MobiDB-lite"/>
    </source>
</evidence>
<protein>
    <recommendedName>
        <fullName evidence="4">DUF2961 domain-containing protein</fullName>
    </recommendedName>
</protein>
<dbReference type="InterPro" id="IPR021345">
    <property type="entry name" value="DUF2961"/>
</dbReference>
<evidence type="ECO:0000313" key="3">
    <source>
        <dbReference type="Proteomes" id="UP000289794"/>
    </source>
</evidence>
<accession>A0A4P6LZB8</accession>
<feature type="compositionally biased region" description="Polar residues" evidence="1">
    <location>
        <begin position="1"/>
        <end position="10"/>
    </location>
</feature>
<proteinExistence type="predicted"/>
<dbReference type="KEGG" id="bpro:PMF13cell1_01861"/>
<organism evidence="2 3">
    <name type="scientific">Blautia producta</name>
    <dbReference type="NCBI Taxonomy" id="33035"/>
    <lineage>
        <taxon>Bacteria</taxon>
        <taxon>Bacillati</taxon>
        <taxon>Bacillota</taxon>
        <taxon>Clostridia</taxon>
        <taxon>Lachnospirales</taxon>
        <taxon>Lachnospiraceae</taxon>
        <taxon>Blautia</taxon>
    </lineage>
</organism>
<dbReference type="Proteomes" id="UP000289794">
    <property type="component" value="Chromosome"/>
</dbReference>
<dbReference type="RefSeq" id="WP_130180563.1">
    <property type="nucleotide sequence ID" value="NZ_CP035945.1"/>
</dbReference>
<dbReference type="Gene3D" id="2.60.120.1390">
    <property type="match status" value="1"/>
</dbReference>
<dbReference type="AlphaFoldDB" id="A0A4P6LZB8"/>
<evidence type="ECO:0008006" key="4">
    <source>
        <dbReference type="Google" id="ProtNLM"/>
    </source>
</evidence>
<gene>
    <name evidence="2" type="ORF">PMF13cell1_01861</name>
</gene>